<protein>
    <submittedName>
        <fullName evidence="8">Formate dehydrogenase, beta subunit</fullName>
    </submittedName>
</protein>
<reference evidence="8" key="1">
    <citation type="journal article" date="2015" name="PeerJ">
        <title>First genomic representation of candidate bacterial phylum KSB3 points to enhanced environmental sensing as a trigger of wastewater bulking.</title>
        <authorList>
            <person name="Sekiguchi Y."/>
            <person name="Ohashi A."/>
            <person name="Parks D.H."/>
            <person name="Yamauchi T."/>
            <person name="Tyson G.W."/>
            <person name="Hugenholtz P."/>
        </authorList>
    </citation>
    <scope>NUCLEOTIDE SEQUENCE [LARGE SCALE GENOMIC DNA]</scope>
</reference>
<proteinExistence type="predicted"/>
<keyword evidence="3" id="KW-0479">Metal-binding</keyword>
<dbReference type="eggNOG" id="COG1142">
    <property type="taxonomic scope" value="Bacteria"/>
</dbReference>
<evidence type="ECO:0000313" key="9">
    <source>
        <dbReference type="Proteomes" id="UP000030661"/>
    </source>
</evidence>
<dbReference type="AlphaFoldDB" id="A0A081C2J9"/>
<dbReference type="PROSITE" id="PS51379">
    <property type="entry name" value="4FE4S_FER_2"/>
    <property type="match status" value="2"/>
</dbReference>
<evidence type="ECO:0000256" key="1">
    <source>
        <dbReference type="ARBA" id="ARBA00022448"/>
    </source>
</evidence>
<dbReference type="Gene3D" id="3.30.70.20">
    <property type="match status" value="2"/>
</dbReference>
<sequence length="159" mass="17603">MNNVLLLQPEYCVDCHACQLACSLKHEGTYRPSKSRIEVLTSPLKFSVPLTCLQCEDPACAAVCVVNALSKNQETGLVDYNKDKCIGCRMCVSACPFGNISYDREAKAVIKCDVCEGSPECATFCPTDAIQWVRADLETLARKKMMSDKFEQVFSKKEA</sequence>
<evidence type="ECO:0000256" key="2">
    <source>
        <dbReference type="ARBA" id="ARBA00022485"/>
    </source>
</evidence>
<dbReference type="InterPro" id="IPR017896">
    <property type="entry name" value="4Fe4S_Fe-S-bd"/>
</dbReference>
<evidence type="ECO:0000256" key="3">
    <source>
        <dbReference type="ARBA" id="ARBA00022723"/>
    </source>
</evidence>
<dbReference type="HOGENOM" id="CLU_043374_3_2_0"/>
<organism evidence="8">
    <name type="scientific">Vecturithrix granuli</name>
    <dbReference type="NCBI Taxonomy" id="1499967"/>
    <lineage>
        <taxon>Bacteria</taxon>
        <taxon>Candidatus Moduliflexota</taxon>
        <taxon>Candidatus Vecturitrichia</taxon>
        <taxon>Candidatus Vecturitrichales</taxon>
        <taxon>Candidatus Vecturitrichaceae</taxon>
        <taxon>Candidatus Vecturithrix</taxon>
    </lineage>
</organism>
<dbReference type="PROSITE" id="PS00198">
    <property type="entry name" value="4FE4S_FER_1"/>
    <property type="match status" value="1"/>
</dbReference>
<dbReference type="Proteomes" id="UP000030661">
    <property type="component" value="Unassembled WGS sequence"/>
</dbReference>
<gene>
    <name evidence="8" type="ORF">U27_05779</name>
</gene>
<evidence type="ECO:0000313" key="8">
    <source>
        <dbReference type="EMBL" id="GAK58804.1"/>
    </source>
</evidence>
<keyword evidence="6" id="KW-0411">Iron-sulfur</keyword>
<feature type="domain" description="4Fe-4S ferredoxin-type" evidence="7">
    <location>
        <begin position="76"/>
        <end position="105"/>
    </location>
</feature>
<feature type="domain" description="4Fe-4S ferredoxin-type" evidence="7">
    <location>
        <begin position="106"/>
        <end position="135"/>
    </location>
</feature>
<keyword evidence="4" id="KW-0249">Electron transport</keyword>
<accession>A0A081C2J9</accession>
<keyword evidence="1" id="KW-0813">Transport</keyword>
<name>A0A081C2J9_VECG1</name>
<evidence type="ECO:0000259" key="7">
    <source>
        <dbReference type="PROSITE" id="PS51379"/>
    </source>
</evidence>
<dbReference type="CDD" id="cd10550">
    <property type="entry name" value="DMSOR_beta_like"/>
    <property type="match status" value="1"/>
</dbReference>
<dbReference type="PANTHER" id="PTHR42859:SF10">
    <property type="entry name" value="DIMETHYLSULFOXIDE REDUCTASE CHAIN B"/>
    <property type="match status" value="1"/>
</dbReference>
<evidence type="ECO:0000256" key="4">
    <source>
        <dbReference type="ARBA" id="ARBA00022982"/>
    </source>
</evidence>
<keyword evidence="2" id="KW-0004">4Fe-4S</keyword>
<dbReference type="InterPro" id="IPR017900">
    <property type="entry name" value="4Fe4S_Fe_S_CS"/>
</dbReference>
<dbReference type="STRING" id="1499967.U27_05779"/>
<dbReference type="GO" id="GO:0051539">
    <property type="term" value="F:4 iron, 4 sulfur cluster binding"/>
    <property type="evidence" value="ECO:0007669"/>
    <property type="project" value="UniProtKB-KW"/>
</dbReference>
<dbReference type="SUPFAM" id="SSF54862">
    <property type="entry name" value="4Fe-4S ferredoxins"/>
    <property type="match status" value="1"/>
</dbReference>
<evidence type="ECO:0000256" key="6">
    <source>
        <dbReference type="ARBA" id="ARBA00023014"/>
    </source>
</evidence>
<dbReference type="EMBL" id="DF820468">
    <property type="protein sequence ID" value="GAK58804.1"/>
    <property type="molecule type" value="Genomic_DNA"/>
</dbReference>
<evidence type="ECO:0000256" key="5">
    <source>
        <dbReference type="ARBA" id="ARBA00023004"/>
    </source>
</evidence>
<keyword evidence="9" id="KW-1185">Reference proteome</keyword>
<keyword evidence="5" id="KW-0408">Iron</keyword>
<dbReference type="PANTHER" id="PTHR42859">
    <property type="entry name" value="OXIDOREDUCTASE"/>
    <property type="match status" value="1"/>
</dbReference>
<dbReference type="Pfam" id="PF13247">
    <property type="entry name" value="Fer4_11"/>
    <property type="match status" value="1"/>
</dbReference>
<dbReference type="GO" id="GO:0046872">
    <property type="term" value="F:metal ion binding"/>
    <property type="evidence" value="ECO:0007669"/>
    <property type="project" value="UniProtKB-KW"/>
</dbReference>
<dbReference type="InterPro" id="IPR050294">
    <property type="entry name" value="RnfB_subfamily"/>
</dbReference>